<name>A0ABN2U5K7_9ACTN</name>
<evidence type="ECO:0000313" key="2">
    <source>
        <dbReference type="Proteomes" id="UP001500751"/>
    </source>
</evidence>
<comment type="caution">
    <text evidence="1">The sequence shown here is derived from an EMBL/GenBank/DDBJ whole genome shotgun (WGS) entry which is preliminary data.</text>
</comment>
<dbReference type="EMBL" id="BAAAQN010000014">
    <property type="protein sequence ID" value="GAA2028292.1"/>
    <property type="molecule type" value="Genomic_DNA"/>
</dbReference>
<accession>A0ABN2U5K7</accession>
<dbReference type="RefSeq" id="WP_344666115.1">
    <property type="nucleotide sequence ID" value="NZ_BAAAQN010000014.1"/>
</dbReference>
<organism evidence="1 2">
    <name type="scientific">Catenulispora yoronensis</name>
    <dbReference type="NCBI Taxonomy" id="450799"/>
    <lineage>
        <taxon>Bacteria</taxon>
        <taxon>Bacillati</taxon>
        <taxon>Actinomycetota</taxon>
        <taxon>Actinomycetes</taxon>
        <taxon>Catenulisporales</taxon>
        <taxon>Catenulisporaceae</taxon>
        <taxon>Catenulispora</taxon>
    </lineage>
</organism>
<dbReference type="Proteomes" id="UP001500751">
    <property type="component" value="Unassembled WGS sequence"/>
</dbReference>
<sequence length="222" mass="24382">MPVVTEIFIGFLVVLGAAGAVAAARRNRALTALAAVKQWDLTKNDREIPDTFGGPPFTIGHKRVARRVLRGSHSGRAVLVLDYEYRTPGSDGDDTHHAWVACVDDLPVALPALEVVARSGRRELSSRSGGQLAMPEFVIGDPAFDRRYHVYAANLQLAADLLGPQVLRLIASWPDFSWRVEGTRLLTWGSGTLKPHWIETNLNMLVSLVEAVPERVWQTARG</sequence>
<reference evidence="1 2" key="1">
    <citation type="journal article" date="2019" name="Int. J. Syst. Evol. Microbiol.">
        <title>The Global Catalogue of Microorganisms (GCM) 10K type strain sequencing project: providing services to taxonomists for standard genome sequencing and annotation.</title>
        <authorList>
            <consortium name="The Broad Institute Genomics Platform"/>
            <consortium name="The Broad Institute Genome Sequencing Center for Infectious Disease"/>
            <person name="Wu L."/>
            <person name="Ma J."/>
        </authorList>
    </citation>
    <scope>NUCLEOTIDE SEQUENCE [LARGE SCALE GENOMIC DNA]</scope>
    <source>
        <strain evidence="1 2">JCM 16014</strain>
    </source>
</reference>
<evidence type="ECO:0008006" key="3">
    <source>
        <dbReference type="Google" id="ProtNLM"/>
    </source>
</evidence>
<gene>
    <name evidence="1" type="ORF">GCM10009839_29160</name>
</gene>
<keyword evidence="2" id="KW-1185">Reference proteome</keyword>
<proteinExistence type="predicted"/>
<evidence type="ECO:0000313" key="1">
    <source>
        <dbReference type="EMBL" id="GAA2028292.1"/>
    </source>
</evidence>
<protein>
    <recommendedName>
        <fullName evidence="3">Secreted protein</fullName>
    </recommendedName>
</protein>